<organism evidence="1 2">
    <name type="scientific">Paenibacillus rhizovicinus</name>
    <dbReference type="NCBI Taxonomy" id="2704463"/>
    <lineage>
        <taxon>Bacteria</taxon>
        <taxon>Bacillati</taxon>
        <taxon>Bacillota</taxon>
        <taxon>Bacilli</taxon>
        <taxon>Bacillales</taxon>
        <taxon>Paenibacillaceae</taxon>
        <taxon>Paenibacillus</taxon>
    </lineage>
</organism>
<dbReference type="Proteomes" id="UP000479114">
    <property type="component" value="Chromosome"/>
</dbReference>
<dbReference type="InterPro" id="IPR026838">
    <property type="entry name" value="YheC/D"/>
</dbReference>
<dbReference type="Gene3D" id="3.30.470.20">
    <property type="entry name" value="ATP-grasp fold, B domain"/>
    <property type="match status" value="1"/>
</dbReference>
<keyword evidence="2" id="KW-1185">Reference proteome</keyword>
<reference evidence="1 2" key="1">
    <citation type="submission" date="2020-02" db="EMBL/GenBank/DDBJ databases">
        <title>Paenibacillus sp. nov., isolated from rhizosphere soil of tomato.</title>
        <authorList>
            <person name="Weon H.-Y."/>
            <person name="Lee S.A."/>
        </authorList>
    </citation>
    <scope>NUCLEOTIDE SEQUENCE [LARGE SCALE GENOMIC DNA]</scope>
    <source>
        <strain evidence="1 2">14171R-81</strain>
    </source>
</reference>
<dbReference type="Pfam" id="PF14398">
    <property type="entry name" value="ATPgrasp_YheCD"/>
    <property type="match status" value="1"/>
</dbReference>
<protein>
    <submittedName>
        <fullName evidence="1">YheC/YheD family protein</fullName>
    </submittedName>
</protein>
<name>A0A6C0NY51_9BACL</name>
<dbReference type="AlphaFoldDB" id="A0A6C0NY51"/>
<dbReference type="EMBL" id="CP048286">
    <property type="protein sequence ID" value="QHW30643.1"/>
    <property type="molecule type" value="Genomic_DNA"/>
</dbReference>
<sequence>MAEPAQSGILGILISQRQPDRAGESGASPLFMPEDDFCRRLCAYGQSIGMLVYLFCASQAAAATEWIRGYRLADGSWLDGRFPLPDVVYDRALPVSGAQARLTREALKTLMQRKRYVLLNGSLPGKLDVYRAMQHDDGLLRWLPDTQSYEGERQLAKLLERYPQGLFLKPSAGSHGKGALRLLRLEQSWQIDGRDRHNRPLAKQFRDWSALCGWIGRFASAAPYVVQPCLKLTDDEGRSFDVRALIQKDGRGRWSFTGAAVRVGGHGSVTANLHGGGSARIAADALNARFGEAIAAELLERIRSVSERSAGCLETHFGRMAELGLDFGIEPDGRLWLLEANAKPGRQSFDGDADAAERAVRRPLDYAQLLAAGQRPVFPSTRIQRRYIQEVHP</sequence>
<dbReference type="RefSeq" id="WP_162639453.1">
    <property type="nucleotide sequence ID" value="NZ_CP048286.1"/>
</dbReference>
<evidence type="ECO:0000313" key="1">
    <source>
        <dbReference type="EMBL" id="QHW30643.1"/>
    </source>
</evidence>
<dbReference type="SUPFAM" id="SSF56059">
    <property type="entry name" value="Glutathione synthetase ATP-binding domain-like"/>
    <property type="match status" value="1"/>
</dbReference>
<gene>
    <name evidence="1" type="ORF">GZH47_07095</name>
</gene>
<accession>A0A6C0NY51</accession>
<dbReference type="KEGG" id="prz:GZH47_07095"/>
<evidence type="ECO:0000313" key="2">
    <source>
        <dbReference type="Proteomes" id="UP000479114"/>
    </source>
</evidence>
<proteinExistence type="predicted"/>